<sequence length="83" mass="9029">MAVPIVVTLLGMAAQWGTLGAEVRSLERRASTTESELARVNVAQTNAREQAARIEAQLDAMNRELARLARAIEKLADSPRASR</sequence>
<evidence type="ECO:0000256" key="1">
    <source>
        <dbReference type="SAM" id="Coils"/>
    </source>
</evidence>
<keyword evidence="1" id="KW-0175">Coiled coil</keyword>
<dbReference type="Proteomes" id="UP001611383">
    <property type="component" value="Chromosome"/>
</dbReference>
<reference evidence="2 3" key="1">
    <citation type="submission" date="2019-08" db="EMBL/GenBank/DDBJ databases">
        <title>Archangium and Cystobacter genomes.</title>
        <authorList>
            <person name="Chen I.-C.K."/>
            <person name="Wielgoss S."/>
        </authorList>
    </citation>
    <scope>NUCLEOTIDE SEQUENCE [LARGE SCALE GENOMIC DNA]</scope>
    <source>
        <strain evidence="2 3">Cbm 6</strain>
    </source>
</reference>
<dbReference type="EMBL" id="CP043494">
    <property type="protein sequence ID" value="WNG52806.1"/>
    <property type="molecule type" value="Genomic_DNA"/>
</dbReference>
<proteinExistence type="predicted"/>
<evidence type="ECO:0000313" key="2">
    <source>
        <dbReference type="EMBL" id="WNG52806.1"/>
    </source>
</evidence>
<keyword evidence="3" id="KW-1185">Reference proteome</keyword>
<evidence type="ECO:0000313" key="3">
    <source>
        <dbReference type="Proteomes" id="UP001611383"/>
    </source>
</evidence>
<gene>
    <name evidence="2" type="ORF">F0U60_37535</name>
</gene>
<protein>
    <submittedName>
        <fullName evidence="2">Uncharacterized protein</fullName>
    </submittedName>
</protein>
<name>A0ABY9XBM1_9BACT</name>
<feature type="coiled-coil region" evidence="1">
    <location>
        <begin position="23"/>
        <end position="78"/>
    </location>
</feature>
<accession>A0ABY9XBM1</accession>
<organism evidence="2 3">
    <name type="scientific">Archangium minus</name>
    <dbReference type="NCBI Taxonomy" id="83450"/>
    <lineage>
        <taxon>Bacteria</taxon>
        <taxon>Pseudomonadati</taxon>
        <taxon>Myxococcota</taxon>
        <taxon>Myxococcia</taxon>
        <taxon>Myxococcales</taxon>
        <taxon>Cystobacterineae</taxon>
        <taxon>Archangiaceae</taxon>
        <taxon>Archangium</taxon>
    </lineage>
</organism>